<organism evidence="2">
    <name type="scientific">Anopheles darlingi</name>
    <name type="common">Mosquito</name>
    <dbReference type="NCBI Taxonomy" id="43151"/>
    <lineage>
        <taxon>Eukaryota</taxon>
        <taxon>Metazoa</taxon>
        <taxon>Ecdysozoa</taxon>
        <taxon>Arthropoda</taxon>
        <taxon>Hexapoda</taxon>
        <taxon>Insecta</taxon>
        <taxon>Pterygota</taxon>
        <taxon>Neoptera</taxon>
        <taxon>Endopterygota</taxon>
        <taxon>Diptera</taxon>
        <taxon>Nematocera</taxon>
        <taxon>Culicoidea</taxon>
        <taxon>Culicidae</taxon>
        <taxon>Anophelinae</taxon>
        <taxon>Anopheles</taxon>
    </lineage>
</organism>
<dbReference type="AlphaFoldDB" id="A0A2M4DPW2"/>
<keyword evidence="1" id="KW-0472">Membrane</keyword>
<dbReference type="EMBL" id="GGFL01015383">
    <property type="protein sequence ID" value="MBW79561.1"/>
    <property type="molecule type" value="Transcribed_RNA"/>
</dbReference>
<feature type="transmembrane region" description="Helical" evidence="1">
    <location>
        <begin position="74"/>
        <end position="97"/>
    </location>
</feature>
<keyword evidence="1" id="KW-0812">Transmembrane</keyword>
<keyword evidence="1" id="KW-1133">Transmembrane helix</keyword>
<reference evidence="2" key="1">
    <citation type="submission" date="2018-01" db="EMBL/GenBank/DDBJ databases">
        <title>An insight into the sialome of Amazonian anophelines.</title>
        <authorList>
            <person name="Ribeiro J.M."/>
            <person name="Scarpassa V."/>
            <person name="Calvo E."/>
        </authorList>
    </citation>
    <scope>NUCLEOTIDE SEQUENCE</scope>
</reference>
<feature type="transmembrane region" description="Helical" evidence="1">
    <location>
        <begin position="109"/>
        <end position="131"/>
    </location>
</feature>
<proteinExistence type="predicted"/>
<name>A0A2M4DPW2_ANODA</name>
<accession>A0A2M4DPW2</accession>
<protein>
    <submittedName>
        <fullName evidence="2">Uncharacterized protein</fullName>
    </submittedName>
</protein>
<evidence type="ECO:0000256" key="1">
    <source>
        <dbReference type="SAM" id="Phobius"/>
    </source>
</evidence>
<evidence type="ECO:0000313" key="2">
    <source>
        <dbReference type="EMBL" id="MBW79561.1"/>
    </source>
</evidence>
<feature type="transmembrane region" description="Helical" evidence="1">
    <location>
        <begin position="6"/>
        <end position="31"/>
    </location>
</feature>
<sequence>MTIVVGVGFSCCYYLCLWVAAAAVVGSVCGVCRFEGSHSSLALIALAHHHYHRHHHHHPYHHHHHYPHHRRHRFGSISLCLFLSRSLSFWYGPAIIVRLVHCVYDSQSVLISGFVAATDAAAAAAAALPLHWRSTTDAHHRRFWSYCCCCCWVVCLVPLRECDTVCCDAELP</sequence>